<proteinExistence type="inferred from homology"/>
<dbReference type="eggNOG" id="KOG3449">
    <property type="taxonomic scope" value="Eukaryota"/>
</dbReference>
<dbReference type="GO" id="GO:0022625">
    <property type="term" value="C:cytosolic large ribosomal subunit"/>
    <property type="evidence" value="ECO:0007669"/>
    <property type="project" value="InterPro"/>
</dbReference>
<keyword evidence="3" id="KW-0687">Ribonucleoprotein</keyword>
<evidence type="ECO:0000256" key="1">
    <source>
        <dbReference type="ARBA" id="ARBA00005436"/>
    </source>
</evidence>
<dbReference type="GO" id="GO:0002182">
    <property type="term" value="P:cytoplasmic translational elongation"/>
    <property type="evidence" value="ECO:0007669"/>
    <property type="project" value="InterPro"/>
</dbReference>
<protein>
    <submittedName>
        <fullName evidence="5">60S acidic ribosomal protein P2</fullName>
    </submittedName>
</protein>
<dbReference type="RefSeq" id="XP_005703999.1">
    <property type="nucleotide sequence ID" value="XM_005703942.1"/>
</dbReference>
<dbReference type="OMA" id="DIMAQGI"/>
<dbReference type="KEGG" id="gsl:Gasu_49300"/>
<name>M2XVP1_GALSU</name>
<dbReference type="PANTHER" id="PTHR21141">
    <property type="entry name" value="60S ACIDIC RIBOSOMAL PROTEIN FAMILY MEMBER"/>
    <property type="match status" value="1"/>
</dbReference>
<evidence type="ECO:0000313" key="6">
    <source>
        <dbReference type="Proteomes" id="UP000030680"/>
    </source>
</evidence>
<comment type="similarity">
    <text evidence="1">Belongs to the eukaryotic ribosomal protein P1/P2 family.</text>
</comment>
<gene>
    <name evidence="5" type="ORF">Gasu_49300</name>
</gene>
<dbReference type="InterPro" id="IPR044076">
    <property type="entry name" value="Ribosomal_P2"/>
</dbReference>
<evidence type="ECO:0000256" key="2">
    <source>
        <dbReference type="ARBA" id="ARBA00022980"/>
    </source>
</evidence>
<dbReference type="EMBL" id="KB454531">
    <property type="protein sequence ID" value="EME27479.1"/>
    <property type="molecule type" value="Genomic_DNA"/>
</dbReference>
<evidence type="ECO:0000256" key="3">
    <source>
        <dbReference type="ARBA" id="ARBA00023274"/>
    </source>
</evidence>
<feature type="region of interest" description="Disordered" evidence="4">
    <location>
        <begin position="81"/>
        <end position="115"/>
    </location>
</feature>
<dbReference type="InterPro" id="IPR038716">
    <property type="entry name" value="P1/P2_N_sf"/>
</dbReference>
<keyword evidence="6" id="KW-1185">Reference proteome</keyword>
<dbReference type="PANTHER" id="PTHR21141:SF5">
    <property type="entry name" value="LARGE RIBOSOMAL SUBUNIT PROTEIN P2"/>
    <property type="match status" value="1"/>
</dbReference>
<dbReference type="STRING" id="130081.M2XVP1"/>
<feature type="compositionally biased region" description="Acidic residues" evidence="4">
    <location>
        <begin position="100"/>
        <end position="109"/>
    </location>
</feature>
<evidence type="ECO:0000313" key="5">
    <source>
        <dbReference type="EMBL" id="EME27479.1"/>
    </source>
</evidence>
<dbReference type="FunFam" id="1.10.10.1410:FF:000002">
    <property type="entry name" value="60S acidic ribosomal protein P2"/>
    <property type="match status" value="1"/>
</dbReference>
<dbReference type="Gramene" id="EME27479">
    <property type="protein sequence ID" value="EME27479"/>
    <property type="gene ID" value="Gasu_49300"/>
</dbReference>
<dbReference type="HAMAP" id="MF_01478">
    <property type="entry name" value="Ribosomal_L12_arch"/>
    <property type="match status" value="1"/>
</dbReference>
<dbReference type="OrthoDB" id="1227494at2759"/>
<keyword evidence="2 5" id="KW-0689">Ribosomal protein</keyword>
<dbReference type="GO" id="GO:0003735">
    <property type="term" value="F:structural constituent of ribosome"/>
    <property type="evidence" value="ECO:0007669"/>
    <property type="project" value="InterPro"/>
</dbReference>
<feature type="compositionally biased region" description="Basic and acidic residues" evidence="4">
    <location>
        <begin position="88"/>
        <end position="99"/>
    </location>
</feature>
<dbReference type="Proteomes" id="UP000030680">
    <property type="component" value="Unassembled WGS sequence"/>
</dbReference>
<accession>M2XVP1</accession>
<dbReference type="CDD" id="cd05833">
    <property type="entry name" value="Ribosomal_P2"/>
    <property type="match status" value="1"/>
</dbReference>
<dbReference type="Gene3D" id="1.10.10.1410">
    <property type="match status" value="1"/>
</dbReference>
<sequence length="115" mass="11963">MKYLAAYFLAQLGSKRGKPTADDIKKILTSVGVEVEEDRVTQVVEALNGKDLDELMEQGLQKMTTVPSGATAALAAAVGAAPAATGGESKESAKAAEKEEAAEESDEDLGFGLFD</sequence>
<reference evidence="6" key="1">
    <citation type="journal article" date="2013" name="Science">
        <title>Gene transfer from bacteria and archaea facilitated evolution of an extremophilic eukaryote.</title>
        <authorList>
            <person name="Schonknecht G."/>
            <person name="Chen W.H."/>
            <person name="Ternes C.M."/>
            <person name="Barbier G.G."/>
            <person name="Shrestha R.P."/>
            <person name="Stanke M."/>
            <person name="Brautigam A."/>
            <person name="Baker B.J."/>
            <person name="Banfield J.F."/>
            <person name="Garavito R.M."/>
            <person name="Carr K."/>
            <person name="Wilkerson C."/>
            <person name="Rensing S.A."/>
            <person name="Gagneul D."/>
            <person name="Dickenson N.E."/>
            <person name="Oesterhelt C."/>
            <person name="Lercher M.J."/>
            <person name="Weber A.P."/>
        </authorList>
    </citation>
    <scope>NUCLEOTIDE SEQUENCE [LARGE SCALE GENOMIC DNA]</scope>
    <source>
        <strain evidence="6">074W</strain>
    </source>
</reference>
<organism evidence="5 6">
    <name type="scientific">Galdieria sulphuraria</name>
    <name type="common">Red alga</name>
    <dbReference type="NCBI Taxonomy" id="130081"/>
    <lineage>
        <taxon>Eukaryota</taxon>
        <taxon>Rhodophyta</taxon>
        <taxon>Bangiophyceae</taxon>
        <taxon>Galdieriales</taxon>
        <taxon>Galdieriaceae</taxon>
        <taxon>Galdieria</taxon>
    </lineage>
</organism>
<dbReference type="InterPro" id="IPR027534">
    <property type="entry name" value="Ribosomal_P1/P2"/>
</dbReference>
<dbReference type="Pfam" id="PF00428">
    <property type="entry name" value="Ribosomal_60s"/>
    <property type="match status" value="1"/>
</dbReference>
<dbReference type="GeneID" id="17086384"/>
<evidence type="ECO:0000256" key="4">
    <source>
        <dbReference type="SAM" id="MobiDB-lite"/>
    </source>
</evidence>
<dbReference type="AlphaFoldDB" id="M2XVP1"/>